<name>A0A396JU61_MEDTR</name>
<proteinExistence type="predicted"/>
<evidence type="ECO:0000313" key="6">
    <source>
        <dbReference type="EMBL" id="RHN78217.1"/>
    </source>
</evidence>
<evidence type="ECO:0000313" key="7">
    <source>
        <dbReference type="Proteomes" id="UP000265566"/>
    </source>
</evidence>
<evidence type="ECO:0000256" key="1">
    <source>
        <dbReference type="ARBA" id="ARBA00004123"/>
    </source>
</evidence>
<dbReference type="SUPFAM" id="SSF101936">
    <property type="entry name" value="DNA-binding pseudobarrel domain"/>
    <property type="match status" value="1"/>
</dbReference>
<evidence type="ECO:0000256" key="2">
    <source>
        <dbReference type="ARBA" id="ARBA00023015"/>
    </source>
</evidence>
<dbReference type="Gene3D" id="2.40.330.10">
    <property type="entry name" value="DNA-binding pseudobarrel domain"/>
    <property type="match status" value="1"/>
</dbReference>
<evidence type="ECO:0000256" key="4">
    <source>
        <dbReference type="ARBA" id="ARBA00023163"/>
    </source>
</evidence>
<sequence>MSCKIKSLLMVPRNFVEKYWKGVSNPISLKFPNDSECKMNWVLRDNDIWLLNWKKFARSLRCGDLLVFQYKGGSDFHVIILDDSKLEIDYSSMRFNDHQDSYKHCKQEEESDDDCVEILNNMNATQGTNMNATKQKVSGKFNYFI</sequence>
<gene>
    <name evidence="6" type="ORF">MtrunA17_Chr1g0163121</name>
</gene>
<dbReference type="PANTHER" id="PTHR31920:SF117">
    <property type="entry name" value="TRANSCRIPTIONAL FACTOR FAMILY PROTEIN, PUTATIVE-RELATED"/>
    <property type="match status" value="1"/>
</dbReference>
<evidence type="ECO:0000256" key="3">
    <source>
        <dbReference type="ARBA" id="ARBA00023125"/>
    </source>
</evidence>
<keyword evidence="4" id="KW-0804">Transcription</keyword>
<protein>
    <submittedName>
        <fullName evidence="6">Putative transcription factor B3-Domain family</fullName>
    </submittedName>
</protein>
<accession>A0A396JU61</accession>
<keyword evidence="3" id="KW-0238">DNA-binding</keyword>
<keyword evidence="5" id="KW-0539">Nucleus</keyword>
<dbReference type="Proteomes" id="UP000265566">
    <property type="component" value="Chromosome 1"/>
</dbReference>
<organism evidence="6 7">
    <name type="scientific">Medicago truncatula</name>
    <name type="common">Barrel medic</name>
    <name type="synonym">Medicago tribuloides</name>
    <dbReference type="NCBI Taxonomy" id="3880"/>
    <lineage>
        <taxon>Eukaryota</taxon>
        <taxon>Viridiplantae</taxon>
        <taxon>Streptophyta</taxon>
        <taxon>Embryophyta</taxon>
        <taxon>Tracheophyta</taxon>
        <taxon>Spermatophyta</taxon>
        <taxon>Magnoliopsida</taxon>
        <taxon>eudicotyledons</taxon>
        <taxon>Gunneridae</taxon>
        <taxon>Pentapetalae</taxon>
        <taxon>rosids</taxon>
        <taxon>fabids</taxon>
        <taxon>Fabales</taxon>
        <taxon>Fabaceae</taxon>
        <taxon>Papilionoideae</taxon>
        <taxon>50 kb inversion clade</taxon>
        <taxon>NPAAA clade</taxon>
        <taxon>Hologalegina</taxon>
        <taxon>IRL clade</taxon>
        <taxon>Trifolieae</taxon>
        <taxon>Medicago</taxon>
    </lineage>
</organism>
<comment type="subcellular location">
    <subcellularLocation>
        <location evidence="1">Nucleus</location>
    </subcellularLocation>
</comment>
<keyword evidence="2" id="KW-0805">Transcription regulation</keyword>
<comment type="caution">
    <text evidence="6">The sequence shown here is derived from an EMBL/GenBank/DDBJ whole genome shotgun (WGS) entry which is preliminary data.</text>
</comment>
<dbReference type="GO" id="GO:0005634">
    <property type="term" value="C:nucleus"/>
    <property type="evidence" value="ECO:0007669"/>
    <property type="project" value="UniProtKB-SubCell"/>
</dbReference>
<dbReference type="Gramene" id="rna1751">
    <property type="protein sequence ID" value="RHN78217.1"/>
    <property type="gene ID" value="gene1751"/>
</dbReference>
<dbReference type="InterPro" id="IPR050655">
    <property type="entry name" value="Plant_B3_domain"/>
</dbReference>
<reference evidence="7" key="1">
    <citation type="journal article" date="2018" name="Nat. Plants">
        <title>Whole-genome landscape of Medicago truncatula symbiotic genes.</title>
        <authorList>
            <person name="Pecrix Y."/>
            <person name="Staton S.E."/>
            <person name="Sallet E."/>
            <person name="Lelandais-Briere C."/>
            <person name="Moreau S."/>
            <person name="Carrere S."/>
            <person name="Blein T."/>
            <person name="Jardinaud M.F."/>
            <person name="Latrasse D."/>
            <person name="Zouine M."/>
            <person name="Zahm M."/>
            <person name="Kreplak J."/>
            <person name="Mayjonade B."/>
            <person name="Satge C."/>
            <person name="Perez M."/>
            <person name="Cauet S."/>
            <person name="Marande W."/>
            <person name="Chantry-Darmon C."/>
            <person name="Lopez-Roques C."/>
            <person name="Bouchez O."/>
            <person name="Berard A."/>
            <person name="Debelle F."/>
            <person name="Munos S."/>
            <person name="Bendahmane A."/>
            <person name="Berges H."/>
            <person name="Niebel A."/>
            <person name="Buitink J."/>
            <person name="Frugier F."/>
            <person name="Benhamed M."/>
            <person name="Crespi M."/>
            <person name="Gouzy J."/>
            <person name="Gamas P."/>
        </authorList>
    </citation>
    <scope>NUCLEOTIDE SEQUENCE [LARGE SCALE GENOMIC DNA]</scope>
    <source>
        <strain evidence="7">cv. Jemalong A17</strain>
    </source>
</reference>
<dbReference type="CDD" id="cd10017">
    <property type="entry name" value="B3_DNA"/>
    <property type="match status" value="1"/>
</dbReference>
<dbReference type="PANTHER" id="PTHR31920">
    <property type="entry name" value="B3 DOMAIN-CONTAINING"/>
    <property type="match status" value="1"/>
</dbReference>
<dbReference type="GO" id="GO:0003677">
    <property type="term" value="F:DNA binding"/>
    <property type="evidence" value="ECO:0007669"/>
    <property type="project" value="UniProtKB-KW"/>
</dbReference>
<dbReference type="InterPro" id="IPR003340">
    <property type="entry name" value="B3_DNA-bd"/>
</dbReference>
<dbReference type="InterPro" id="IPR015300">
    <property type="entry name" value="DNA-bd_pseudobarrel_sf"/>
</dbReference>
<dbReference type="EMBL" id="PSQE01000001">
    <property type="protein sequence ID" value="RHN78217.1"/>
    <property type="molecule type" value="Genomic_DNA"/>
</dbReference>
<evidence type="ECO:0000256" key="5">
    <source>
        <dbReference type="ARBA" id="ARBA00023242"/>
    </source>
</evidence>
<dbReference type="AlphaFoldDB" id="A0A396JU61"/>